<keyword evidence="3" id="KW-1185">Reference proteome</keyword>
<dbReference type="RefSeq" id="WP_386395252.1">
    <property type="nucleotide sequence ID" value="NZ_JBHSPT010000021.1"/>
</dbReference>
<sequence>MLDRVQGGDGTAPPQPPARPTALVVPDYGRTGLDVAHEFFTLIDEGVRPAIVTKERADDDAYLKRRGVTELREVATCPVRRLR</sequence>
<evidence type="ECO:0000256" key="1">
    <source>
        <dbReference type="SAM" id="MobiDB-lite"/>
    </source>
</evidence>
<organism evidence="2 3">
    <name type="scientific">Streptomyces pratens</name>
    <dbReference type="NCBI Taxonomy" id="887456"/>
    <lineage>
        <taxon>Bacteria</taxon>
        <taxon>Bacillati</taxon>
        <taxon>Actinomycetota</taxon>
        <taxon>Actinomycetes</taxon>
        <taxon>Kitasatosporales</taxon>
        <taxon>Streptomycetaceae</taxon>
        <taxon>Streptomyces</taxon>
    </lineage>
</organism>
<accession>A0ABW1LX18</accession>
<comment type="caution">
    <text evidence="2">The sequence shown here is derived from an EMBL/GenBank/DDBJ whole genome shotgun (WGS) entry which is preliminary data.</text>
</comment>
<proteinExistence type="predicted"/>
<dbReference type="EMBL" id="JBHSPT010000021">
    <property type="protein sequence ID" value="MFC6055679.1"/>
    <property type="molecule type" value="Genomic_DNA"/>
</dbReference>
<reference evidence="3" key="1">
    <citation type="journal article" date="2019" name="Int. J. Syst. Evol. Microbiol.">
        <title>The Global Catalogue of Microorganisms (GCM) 10K type strain sequencing project: providing services to taxonomists for standard genome sequencing and annotation.</title>
        <authorList>
            <consortium name="The Broad Institute Genomics Platform"/>
            <consortium name="The Broad Institute Genome Sequencing Center for Infectious Disease"/>
            <person name="Wu L."/>
            <person name="Ma J."/>
        </authorList>
    </citation>
    <scope>NUCLEOTIDE SEQUENCE [LARGE SCALE GENOMIC DNA]</scope>
    <source>
        <strain evidence="3">JCM 12763</strain>
    </source>
</reference>
<feature type="region of interest" description="Disordered" evidence="1">
    <location>
        <begin position="1"/>
        <end position="21"/>
    </location>
</feature>
<evidence type="ECO:0000313" key="3">
    <source>
        <dbReference type="Proteomes" id="UP001596242"/>
    </source>
</evidence>
<dbReference type="Proteomes" id="UP001596242">
    <property type="component" value="Unassembled WGS sequence"/>
</dbReference>
<evidence type="ECO:0000313" key="2">
    <source>
        <dbReference type="EMBL" id="MFC6055679.1"/>
    </source>
</evidence>
<protein>
    <submittedName>
        <fullName evidence="2">Uncharacterized protein</fullName>
    </submittedName>
</protein>
<name>A0ABW1LX18_9ACTN</name>
<gene>
    <name evidence="2" type="ORF">ACFP50_09475</name>
</gene>